<protein>
    <recommendedName>
        <fullName evidence="2">Aminotransferase-like plant mobile domain-containing protein</fullName>
    </recommendedName>
</protein>
<feature type="compositionally biased region" description="Basic residues" evidence="1">
    <location>
        <begin position="646"/>
        <end position="658"/>
    </location>
</feature>
<dbReference type="PANTHER" id="PTHR46033:SF8">
    <property type="entry name" value="PROTEIN MAINTENANCE OF MERISTEMS-LIKE"/>
    <property type="match status" value="1"/>
</dbReference>
<comment type="caution">
    <text evidence="3">The sequence shown here is derived from an EMBL/GenBank/DDBJ whole genome shotgun (WGS) entry which is preliminary data.</text>
</comment>
<organism evidence="3 4">
    <name type="scientific">Aristolochia fimbriata</name>
    <name type="common">White veined hardy Dutchman's pipe vine</name>
    <dbReference type="NCBI Taxonomy" id="158543"/>
    <lineage>
        <taxon>Eukaryota</taxon>
        <taxon>Viridiplantae</taxon>
        <taxon>Streptophyta</taxon>
        <taxon>Embryophyta</taxon>
        <taxon>Tracheophyta</taxon>
        <taxon>Spermatophyta</taxon>
        <taxon>Magnoliopsida</taxon>
        <taxon>Magnoliidae</taxon>
        <taxon>Piperales</taxon>
        <taxon>Aristolochiaceae</taxon>
        <taxon>Aristolochia</taxon>
    </lineage>
</organism>
<feature type="domain" description="Aminotransferase-like plant mobile" evidence="2">
    <location>
        <begin position="368"/>
        <end position="502"/>
    </location>
</feature>
<feature type="region of interest" description="Disordered" evidence="1">
    <location>
        <begin position="566"/>
        <end position="669"/>
    </location>
</feature>
<keyword evidence="4" id="KW-1185">Reference proteome</keyword>
<dbReference type="Pfam" id="PF10536">
    <property type="entry name" value="PMD"/>
    <property type="match status" value="2"/>
</dbReference>
<dbReference type="GO" id="GO:0010073">
    <property type="term" value="P:meristem maintenance"/>
    <property type="evidence" value="ECO:0007669"/>
    <property type="project" value="InterPro"/>
</dbReference>
<dbReference type="AlphaFoldDB" id="A0AAV7FB27"/>
<proteinExistence type="predicted"/>
<dbReference type="InterPro" id="IPR044824">
    <property type="entry name" value="MAIN-like"/>
</dbReference>
<evidence type="ECO:0000313" key="4">
    <source>
        <dbReference type="Proteomes" id="UP000825729"/>
    </source>
</evidence>
<dbReference type="InterPro" id="IPR019557">
    <property type="entry name" value="AminoTfrase-like_pln_mobile"/>
</dbReference>
<dbReference type="PANTHER" id="PTHR46033">
    <property type="entry name" value="PROTEIN MAIN-LIKE 2"/>
    <property type="match status" value="1"/>
</dbReference>
<sequence>MNAWFVHRREKAAQITTHLCPSVDAHLRTVVDDARHVYVVVYGDGIFQAGEHKVNVMLKECTCRSFQIYQVSCVPAIVVCGAIHYDFNQMTSEYYYASTNARVYELAFDVPTRRSTWVQEGLVVPLPGQKRTPGRPMSMRIQNSMDWRDDDRGRYLCSICKQPVHNKRACKARLLAVQRVLVRGLGVGNVVMADAPLLYDQDSYRSEAIWHGEDPRCLECTEHFQALRHWPMDEGMLPYIEAAGFSALHRVQLLRLDKPLITALVERWRSETNTFHLANGEMTITLEDVAVLLELRVDGDALTGSTRADCMELARVLLGVELPPGSFQRVDCHYHGSEANFHSIPTTRPSCARGVHMAYLTLFEDFEAARRWNVRRTNATNPGGNLVLYRTELDHLRSFQVKWQSYLDFMQRLHAICVEGRRIWLSRIPLICFEIVELHVPDRVMLQFGLEQVTPVEDVEHVTRISRKGRPGEDWALYHCDYITRQPDTHPRHAPSDYMRWYLGATRRFISPPPTEPAMVYHPRGYTEEALLGCVRNVVERVNHREALDPYLPLLEGAIVGGDVSHAGEPSHVVDPASDRAPRRRRARRRPTAETMTHVEDSDKVPAVSEPTVPDLPPEQTPDPEPDQPLEPPQEQPQEPEPSRHPPIRRIYTRRQKKAIGAPEPSSAL</sequence>
<dbReference type="Proteomes" id="UP000825729">
    <property type="component" value="Unassembled WGS sequence"/>
</dbReference>
<dbReference type="EMBL" id="JAINDJ010000002">
    <property type="protein sequence ID" value="KAG9458400.1"/>
    <property type="molecule type" value="Genomic_DNA"/>
</dbReference>
<gene>
    <name evidence="3" type="ORF">H6P81_002908</name>
</gene>
<evidence type="ECO:0000259" key="2">
    <source>
        <dbReference type="Pfam" id="PF10536"/>
    </source>
</evidence>
<evidence type="ECO:0000313" key="3">
    <source>
        <dbReference type="EMBL" id="KAG9458400.1"/>
    </source>
</evidence>
<name>A0AAV7FB27_ARIFI</name>
<accession>A0AAV7FB27</accession>
<reference evidence="3 4" key="1">
    <citation type="submission" date="2021-07" db="EMBL/GenBank/DDBJ databases">
        <title>The Aristolochia fimbriata genome: insights into angiosperm evolution, floral development and chemical biosynthesis.</title>
        <authorList>
            <person name="Jiao Y."/>
        </authorList>
    </citation>
    <scope>NUCLEOTIDE SEQUENCE [LARGE SCALE GENOMIC DNA]</scope>
    <source>
        <strain evidence="3">IBCAS-2021</strain>
        <tissue evidence="3">Leaf</tissue>
    </source>
</reference>
<evidence type="ECO:0000256" key="1">
    <source>
        <dbReference type="SAM" id="MobiDB-lite"/>
    </source>
</evidence>
<feature type="domain" description="Aminotransferase-like plant mobile" evidence="2">
    <location>
        <begin position="245"/>
        <end position="322"/>
    </location>
</feature>